<protein>
    <submittedName>
        <fullName evidence="2">Uncharacterized protein</fullName>
    </submittedName>
</protein>
<gene>
    <name evidence="2" type="ORF">C3743_01425</name>
</gene>
<comment type="caution">
    <text evidence="2">The sequence shown here is derived from an EMBL/GenBank/DDBJ whole genome shotgun (WGS) entry which is preliminary data.</text>
</comment>
<accession>A0A2S5E1R8</accession>
<feature type="region of interest" description="Disordered" evidence="1">
    <location>
        <begin position="80"/>
        <end position="120"/>
    </location>
</feature>
<evidence type="ECO:0000256" key="1">
    <source>
        <dbReference type="SAM" id="MobiDB-lite"/>
    </source>
</evidence>
<sequence length="120" mass="12365">MPDRRNECFARNVPCAIPSISPRFCAAPGTPARHCAPSRCSVRRNGRRRCVAGAHGSCCAASVEHSSPACHECAICTAQKTARPGTGPPERKTGKAGRHAHGATGPGGSTVCGRTGSSTR</sequence>
<dbReference type="AlphaFoldDB" id="A0A2S5E1R8"/>
<dbReference type="Proteomes" id="UP000238655">
    <property type="component" value="Chromosome 2"/>
</dbReference>
<dbReference type="EMBL" id="PQVP01000001">
    <property type="protein sequence ID" value="POZ85256.1"/>
    <property type="molecule type" value="Genomic_DNA"/>
</dbReference>
<organism evidence="2 3">
    <name type="scientific">Burkholderia contaminans</name>
    <dbReference type="NCBI Taxonomy" id="488447"/>
    <lineage>
        <taxon>Bacteria</taxon>
        <taxon>Pseudomonadati</taxon>
        <taxon>Pseudomonadota</taxon>
        <taxon>Betaproteobacteria</taxon>
        <taxon>Burkholderiales</taxon>
        <taxon>Burkholderiaceae</taxon>
        <taxon>Burkholderia</taxon>
        <taxon>Burkholderia cepacia complex</taxon>
    </lineage>
</organism>
<evidence type="ECO:0000313" key="2">
    <source>
        <dbReference type="EMBL" id="POZ85256.1"/>
    </source>
</evidence>
<proteinExistence type="predicted"/>
<reference evidence="2 3" key="1">
    <citation type="submission" date="2018-01" db="EMBL/GenBank/DDBJ databases">
        <title>Successful Treatment of Persistent Burkholderia cepacia Bacteremia with Ceftazidime-Avibactam.</title>
        <authorList>
            <person name="Tamma P."/>
            <person name="Fan Y."/>
            <person name="Bergman Y."/>
            <person name="Sick-Samuels A."/>
            <person name="Hsu A."/>
            <person name="Timp W."/>
            <person name="Simner P."/>
        </authorList>
    </citation>
    <scope>NUCLEOTIDE SEQUENCE [LARGE SCALE GENOMIC DNA]</scope>
    <source>
        <strain evidence="2 3">170816</strain>
    </source>
</reference>
<name>A0A2S5E1R8_9BURK</name>
<evidence type="ECO:0000313" key="3">
    <source>
        <dbReference type="Proteomes" id="UP000238655"/>
    </source>
</evidence>